<evidence type="ECO:0000313" key="3">
    <source>
        <dbReference type="EMBL" id="QYU71280.1"/>
    </source>
</evidence>
<dbReference type="EMBL" id="MT358767">
    <property type="protein sequence ID" value="QYU71280.1"/>
    <property type="molecule type" value="Genomic_DNA"/>
</dbReference>
<evidence type="ECO:0000313" key="4">
    <source>
        <dbReference type="EMBL" id="QYU71282.1"/>
    </source>
</evidence>
<protein>
    <submittedName>
        <fullName evidence="4">Avirulence protein AvrLm6</fullName>
    </submittedName>
</protein>
<accession>A0A8K1BLM4</accession>
<keyword evidence="1" id="KW-0732">Signal</keyword>
<dbReference type="EMBL" id="MT358769">
    <property type="protein sequence ID" value="QYU71282.1"/>
    <property type="molecule type" value="Genomic_DNA"/>
</dbReference>
<gene>
    <name evidence="4" type="primary">AvrLm6</name>
</gene>
<reference evidence="4" key="1">
    <citation type="submission" date="2020-04" db="EMBL/GenBank/DDBJ databases">
        <authorList>
            <person name="Zamanmirabdi A."/>
            <person name="Hemati R."/>
            <person name="Batley J."/>
        </authorList>
    </citation>
    <scope>NUCLEOTIDE SEQUENCE</scope>
    <source>
        <strain evidence="4">Alam10</strain>
        <strain evidence="3">Ar3</strain>
        <strain evidence="2">PK4</strain>
    </source>
</reference>
<name>A0A8K1BLM4_LEPMC</name>
<organism evidence="4">
    <name type="scientific">Leptosphaeria maculans</name>
    <name type="common">Blackleg fungus</name>
    <name type="synonym">Phoma lingam</name>
    <dbReference type="NCBI Taxonomy" id="5022"/>
    <lineage>
        <taxon>Eukaryota</taxon>
        <taxon>Fungi</taxon>
        <taxon>Dikarya</taxon>
        <taxon>Ascomycota</taxon>
        <taxon>Pezizomycotina</taxon>
        <taxon>Dothideomycetes</taxon>
        <taxon>Pleosporomycetidae</taxon>
        <taxon>Pleosporales</taxon>
        <taxon>Pleosporineae</taxon>
        <taxon>Leptosphaeriaceae</taxon>
        <taxon>Plenodomus</taxon>
        <taxon>Plenodomus lingam/Leptosphaeria maculans species complex</taxon>
    </lineage>
</organism>
<evidence type="ECO:0000256" key="1">
    <source>
        <dbReference type="SAM" id="SignalP"/>
    </source>
</evidence>
<dbReference type="EMBL" id="MT358766">
    <property type="protein sequence ID" value="QYU71279.1"/>
    <property type="molecule type" value="Genomic_DNA"/>
</dbReference>
<feature type="signal peptide" evidence="1">
    <location>
        <begin position="1"/>
        <end position="20"/>
    </location>
</feature>
<sequence length="144" mass="15556">MVIYLPLYLLVLGIATTTISQPHLLCACESGRRDGVDDTRTLKVVKGTGGRFVFSSRYWTKAEGAPHEGNYAHAINGTITKKGTNIQAHDDGLIGGEEMNSLCPEHSTCFSPNLKAKSTHSCGPDGKYGCVSAWLSVNWEGQIQ</sequence>
<dbReference type="AlphaFoldDB" id="A0A8K1BLM4"/>
<proteinExistence type="predicted"/>
<feature type="chain" id="PRO_5036272184" evidence="1">
    <location>
        <begin position="21"/>
        <end position="144"/>
    </location>
</feature>
<evidence type="ECO:0000313" key="2">
    <source>
        <dbReference type="EMBL" id="QYU71279.1"/>
    </source>
</evidence>